<evidence type="ECO:0000313" key="3">
    <source>
        <dbReference type="Proteomes" id="UP000199013"/>
    </source>
</evidence>
<feature type="signal peptide" evidence="1">
    <location>
        <begin position="1"/>
        <end position="29"/>
    </location>
</feature>
<dbReference type="AlphaFoldDB" id="A0A1C3P0V0"/>
<dbReference type="Proteomes" id="UP000199013">
    <property type="component" value="Unassembled WGS sequence"/>
</dbReference>
<proteinExistence type="predicted"/>
<name>A0A1C3P0V0_9ACTN</name>
<evidence type="ECO:0000256" key="1">
    <source>
        <dbReference type="SAM" id="SignalP"/>
    </source>
</evidence>
<keyword evidence="3" id="KW-1185">Reference proteome</keyword>
<accession>A0A1C3P0V0</accession>
<sequence>MLLKRARRFGVVAALVAGTTVFSAVSASADTQAANGVKVADKVFSSSSPKAAYDALSESDRVAFTASTTVDRIETHTVGKGLGANAGKTANSFDGAVAASGCWYFTFRGRAKAAAGNTLYTYWQNTAVCARKGRITAVWTDNVDGETSTPGWRIDKDPTTKTKNVGWEGRGVARYYFVLGVGGWDIQHPTTCLQGRVNADRVHYAVSRSCNIG</sequence>
<organism evidence="2 3">
    <name type="scientific">Candidatus Protofrankia californiensis</name>
    <dbReference type="NCBI Taxonomy" id="1839754"/>
    <lineage>
        <taxon>Bacteria</taxon>
        <taxon>Bacillati</taxon>
        <taxon>Actinomycetota</taxon>
        <taxon>Actinomycetes</taxon>
        <taxon>Frankiales</taxon>
        <taxon>Frankiaceae</taxon>
        <taxon>Protofrankia</taxon>
    </lineage>
</organism>
<gene>
    <name evidence="2" type="ORF">FDG2_3768</name>
</gene>
<reference evidence="3" key="1">
    <citation type="submission" date="2016-02" db="EMBL/GenBank/DDBJ databases">
        <authorList>
            <person name="Wibberg D."/>
        </authorList>
    </citation>
    <scope>NUCLEOTIDE SEQUENCE [LARGE SCALE GENOMIC DNA]</scope>
</reference>
<keyword evidence="1" id="KW-0732">Signal</keyword>
<evidence type="ECO:0000313" key="2">
    <source>
        <dbReference type="EMBL" id="SBW23414.1"/>
    </source>
</evidence>
<feature type="chain" id="PRO_5008679551" evidence="1">
    <location>
        <begin position="30"/>
        <end position="213"/>
    </location>
</feature>
<dbReference type="EMBL" id="FLUV01001580">
    <property type="protein sequence ID" value="SBW23414.1"/>
    <property type="molecule type" value="Genomic_DNA"/>
</dbReference>
<protein>
    <submittedName>
        <fullName evidence="2">Putative secreted protein</fullName>
    </submittedName>
</protein>